<name>A0AAX4RAP6_9CAUD</name>
<dbReference type="PROSITE" id="PS51257">
    <property type="entry name" value="PROKAR_LIPOPROTEIN"/>
    <property type="match status" value="1"/>
</dbReference>
<reference evidence="1 2" key="1">
    <citation type="submission" date="2024-03" db="EMBL/GenBank/DDBJ databases">
        <authorList>
            <person name="Shriver K.J."/>
            <person name="Jarquin D.M."/>
            <person name="Bolanos-Abarca L."/>
            <person name="Cohen Z.M."/>
            <person name="Hayes E."/>
            <person name="Mustafa Y."/>
            <person name="Pacheco-Mendoza M."/>
            <person name="Broussard A.C."/>
            <person name="Fogarty M.P."/>
            <person name="Ko C."/>
            <person name="Russell D.A."/>
            <person name="Jacobs-Sera D."/>
            <person name="Hatfull G.F."/>
        </authorList>
    </citation>
    <scope>NUCLEOTIDE SEQUENCE [LARGE SCALE GENOMIC DNA]</scope>
</reference>
<gene>
    <name evidence="1" type="primary">57</name>
    <name evidence="1" type="ORF">SEA_MORGANA_57</name>
</gene>
<keyword evidence="2" id="KW-1185">Reference proteome</keyword>
<accession>A0AAX4RAP6</accession>
<proteinExistence type="predicted"/>
<dbReference type="Proteomes" id="UP001494874">
    <property type="component" value="Segment"/>
</dbReference>
<protein>
    <submittedName>
        <fullName evidence="1">Lipoprotein</fullName>
    </submittedName>
</protein>
<organism evidence="1 2">
    <name type="scientific">Gordonia phage Morgana</name>
    <dbReference type="NCBI Taxonomy" id="3137292"/>
    <lineage>
        <taxon>Viruses</taxon>
        <taxon>Duplodnaviria</taxon>
        <taxon>Heunggongvirae</taxon>
        <taxon>Uroviricota</taxon>
        <taxon>Caudoviricetes</taxon>
        <taxon>Kruegerviridae</taxon>
        <taxon>Cafassovirus</taxon>
        <taxon>Cafassovirus morgana</taxon>
    </lineage>
</organism>
<evidence type="ECO:0000313" key="2">
    <source>
        <dbReference type="Proteomes" id="UP001494874"/>
    </source>
</evidence>
<dbReference type="EMBL" id="PP537962">
    <property type="protein sequence ID" value="XAO35491.1"/>
    <property type="molecule type" value="Genomic_DNA"/>
</dbReference>
<evidence type="ECO:0000313" key="1">
    <source>
        <dbReference type="EMBL" id="XAO35491.1"/>
    </source>
</evidence>
<sequence length="123" mass="12686">MKRLLPIIALAALIGACSSETAEPTAAPSAATSAAATSVVTSTVVETVTPAPASKNAHPLYAQMCAQLPMYQGFEGWISPGASDAEVADFIERSRAEADWPTDQAGQDAFGQAVRDYVAGECP</sequence>
<keyword evidence="1" id="KW-0449">Lipoprotein</keyword>